<proteinExistence type="inferred from homology"/>
<keyword evidence="1 8" id="KW-0432">Leucine biosynthesis</keyword>
<comment type="pathway">
    <text evidence="8">Amino-acid biosynthesis; L-leucine biosynthesis; L-leucine from 3-methyl-2-oxobutanoate: step 2/4.</text>
</comment>
<dbReference type="GO" id="GO:0046872">
    <property type="term" value="F:metal ion binding"/>
    <property type="evidence" value="ECO:0007669"/>
    <property type="project" value="UniProtKB-KW"/>
</dbReference>
<dbReference type="EC" id="4.2.1.33" evidence="8"/>
<evidence type="ECO:0000259" key="9">
    <source>
        <dbReference type="Pfam" id="PF00330"/>
    </source>
</evidence>
<comment type="similarity">
    <text evidence="8">Belongs to the aconitase/IPM isomerase family. LeuC type 2 subfamily.</text>
</comment>
<evidence type="ECO:0000256" key="3">
    <source>
        <dbReference type="ARBA" id="ARBA00022723"/>
    </source>
</evidence>
<dbReference type="InterPro" id="IPR006251">
    <property type="entry name" value="Homoacnase/IPMdehydase_lsu"/>
</dbReference>
<keyword evidence="5 8" id="KW-0411">Iron-sulfur</keyword>
<dbReference type="InterPro" id="IPR050067">
    <property type="entry name" value="IPM_dehydratase_rel_enz"/>
</dbReference>
<dbReference type="PROSITE" id="PS01244">
    <property type="entry name" value="ACONITASE_2"/>
    <property type="match status" value="1"/>
</dbReference>
<dbReference type="PANTHER" id="PTHR43822:SF16">
    <property type="entry name" value="3-ISOPROPYLMALATE DEHYDRATASE LARGE SUBUNIT 2"/>
    <property type="match status" value="1"/>
</dbReference>
<dbReference type="Proteomes" id="UP000885792">
    <property type="component" value="Unassembled WGS sequence"/>
</dbReference>
<dbReference type="InterPro" id="IPR036008">
    <property type="entry name" value="Aconitase_4Fe-4S_dom"/>
</dbReference>
<keyword evidence="8" id="KW-0028">Amino-acid biosynthesis</keyword>
<dbReference type="EMBL" id="DRNB01000250">
    <property type="protein sequence ID" value="HHJ64623.1"/>
    <property type="molecule type" value="Genomic_DNA"/>
</dbReference>
<dbReference type="GO" id="GO:0003861">
    <property type="term" value="F:3-isopropylmalate dehydratase activity"/>
    <property type="evidence" value="ECO:0007669"/>
    <property type="project" value="UniProtKB-UniRule"/>
</dbReference>
<dbReference type="NCBIfam" id="TIGR02086">
    <property type="entry name" value="IPMI_arch"/>
    <property type="match status" value="1"/>
</dbReference>
<dbReference type="AlphaFoldDB" id="A0A7C5LA20"/>
<dbReference type="PROSITE" id="PS00450">
    <property type="entry name" value="ACONITASE_1"/>
    <property type="match status" value="1"/>
</dbReference>
<keyword evidence="7 8" id="KW-0100">Branched-chain amino acid biosynthesis</keyword>
<dbReference type="InterPro" id="IPR015931">
    <property type="entry name" value="Acnase/IPM_dHydase_lsu_aba_1/3"/>
</dbReference>
<dbReference type="GO" id="GO:0051539">
    <property type="term" value="F:4 iron, 4 sulfur cluster binding"/>
    <property type="evidence" value="ECO:0007669"/>
    <property type="project" value="UniProtKB-KW"/>
</dbReference>
<keyword evidence="2 8" id="KW-0004">4Fe-4S</keyword>
<dbReference type="InterPro" id="IPR011823">
    <property type="entry name" value="IsopropMal_deHydtase_lsu_bac"/>
</dbReference>
<dbReference type="SUPFAM" id="SSF53732">
    <property type="entry name" value="Aconitase iron-sulfur domain"/>
    <property type="match status" value="1"/>
</dbReference>
<evidence type="ECO:0000256" key="8">
    <source>
        <dbReference type="HAMAP-Rule" id="MF_01027"/>
    </source>
</evidence>
<evidence type="ECO:0000313" key="10">
    <source>
        <dbReference type="EMBL" id="HHJ64623.1"/>
    </source>
</evidence>
<dbReference type="InterPro" id="IPR011826">
    <property type="entry name" value="HAcnase/IPMdehydase_lsu_prok"/>
</dbReference>
<evidence type="ECO:0000256" key="2">
    <source>
        <dbReference type="ARBA" id="ARBA00022485"/>
    </source>
</evidence>
<dbReference type="PRINTS" id="PR00415">
    <property type="entry name" value="ACONITASE"/>
</dbReference>
<feature type="binding site" evidence="8">
    <location>
        <position position="367"/>
    </location>
    <ligand>
        <name>[4Fe-4S] cluster</name>
        <dbReference type="ChEBI" id="CHEBI:49883"/>
    </ligand>
</feature>
<dbReference type="HAMAP" id="MF_01027">
    <property type="entry name" value="LeuC_type2"/>
    <property type="match status" value="1"/>
</dbReference>
<dbReference type="InterPro" id="IPR018136">
    <property type="entry name" value="Aconitase_4Fe-4S_BS"/>
</dbReference>
<evidence type="ECO:0000256" key="4">
    <source>
        <dbReference type="ARBA" id="ARBA00023004"/>
    </source>
</evidence>
<comment type="catalytic activity">
    <reaction evidence="8">
        <text>(2R,3S)-3-isopropylmalate = (2S)-2-isopropylmalate</text>
        <dbReference type="Rhea" id="RHEA:32287"/>
        <dbReference type="ChEBI" id="CHEBI:1178"/>
        <dbReference type="ChEBI" id="CHEBI:35121"/>
        <dbReference type="EC" id="4.2.1.33"/>
    </reaction>
</comment>
<dbReference type="NCBIfam" id="TIGR02083">
    <property type="entry name" value="LEU2"/>
    <property type="match status" value="1"/>
</dbReference>
<dbReference type="GO" id="GO:0009098">
    <property type="term" value="P:L-leucine biosynthetic process"/>
    <property type="evidence" value="ECO:0007669"/>
    <property type="project" value="UniProtKB-UniRule"/>
</dbReference>
<comment type="cofactor">
    <cofactor evidence="8">
        <name>[4Fe-4S] cluster</name>
        <dbReference type="ChEBI" id="CHEBI:49883"/>
    </cofactor>
    <text evidence="8">Binds 1 [4Fe-4S] cluster per subunit.</text>
</comment>
<keyword evidence="6 8" id="KW-0456">Lyase</keyword>
<dbReference type="NCBIfam" id="TIGR01343">
    <property type="entry name" value="hacA_fam"/>
    <property type="match status" value="1"/>
</dbReference>
<feature type="binding site" evidence="8">
    <location>
        <position position="299"/>
    </location>
    <ligand>
        <name>[4Fe-4S] cluster</name>
        <dbReference type="ChEBI" id="CHEBI:49883"/>
    </ligand>
</feature>
<dbReference type="CDD" id="cd01583">
    <property type="entry name" value="IPMI"/>
    <property type="match status" value="1"/>
</dbReference>
<comment type="subunit">
    <text evidence="8">Heterodimer of LeuC and LeuD.</text>
</comment>
<comment type="caution">
    <text evidence="10">The sequence shown here is derived from an EMBL/GenBank/DDBJ whole genome shotgun (WGS) entry which is preliminary data.</text>
</comment>
<keyword evidence="4 8" id="KW-0408">Iron</keyword>
<protein>
    <recommendedName>
        <fullName evidence="8">3-isopropylmalate dehydratase large subunit</fullName>
        <ecNumber evidence="8">4.2.1.33</ecNumber>
    </recommendedName>
    <alternativeName>
        <fullName evidence="8">Alpha-IPM isomerase</fullName>
        <shortName evidence="8">IPMI</shortName>
    </alternativeName>
    <alternativeName>
        <fullName evidence="8">Isopropylmalate isomerase</fullName>
    </alternativeName>
</protein>
<accession>A0A7C5LA20</accession>
<dbReference type="PANTHER" id="PTHR43822">
    <property type="entry name" value="HOMOACONITASE, MITOCHONDRIAL-RELATED"/>
    <property type="match status" value="1"/>
</dbReference>
<organism evidence="10">
    <name type="scientific">Aquifex aeolicus</name>
    <dbReference type="NCBI Taxonomy" id="63363"/>
    <lineage>
        <taxon>Bacteria</taxon>
        <taxon>Pseudomonadati</taxon>
        <taxon>Aquificota</taxon>
        <taxon>Aquificia</taxon>
        <taxon>Aquificales</taxon>
        <taxon>Aquificaceae</taxon>
        <taxon>Aquifex</taxon>
    </lineage>
</organism>
<evidence type="ECO:0000256" key="7">
    <source>
        <dbReference type="ARBA" id="ARBA00023304"/>
    </source>
</evidence>
<feature type="domain" description="Aconitase/3-isopropylmalate dehydratase large subunit alpha/beta/alpha" evidence="9">
    <location>
        <begin position="7"/>
        <end position="287"/>
    </location>
</feature>
<dbReference type="InterPro" id="IPR033941">
    <property type="entry name" value="IPMI_cat"/>
</dbReference>
<evidence type="ECO:0000256" key="6">
    <source>
        <dbReference type="ARBA" id="ARBA00023239"/>
    </source>
</evidence>
<sequence length="433" mass="47280">MGMTITEKILADHAGKREVFPGDLITARIDLAMANDVTAPLAIKILEKYSIDGVFDPERIALVLSHFVPAKDIKSAEQAKLVREFARRHGIRWFFEEGEGIEHTILPERGIVVPGDLVVGADSHTCTYGGIGAFATGVGSTDIAYAMATGEIWLKVPESMKFIFYGRVKPWVMGKDIILHTIGEIGVDGALYRAMEFDGEAIRELSVEQRLTIANMAIEAGGKSGIIPPDEKTLAYVRERAKKGWKIYESDPDAEYHSVYEWDAGTIEPLVAWPYLPSNVKPVSESTHVRIDQAFIGSCTNGRIEDLRIAAKVFESALKQGKKVHPYVRCIVIPASKRVYHQALHEGLIDLFLEAGCVVSTSTCGPCLGGHMGVLAEGERCISTSNRNFPGRMGHPKSESYLANPAVVAASAVLGRIAHPEEVVRAEELAEVS</sequence>
<gene>
    <name evidence="8 10" type="primary">leuC</name>
    <name evidence="10" type="ORF">ENJ61_06910</name>
</gene>
<comment type="function">
    <text evidence="8">Catalyzes the isomerization between 2-isopropylmalate and 3-isopropylmalate, via the formation of 2-isopropylmaleate.</text>
</comment>
<name>A0A7C5LA20_AQUAO</name>
<dbReference type="InterPro" id="IPR001030">
    <property type="entry name" value="Acoase/IPM_deHydtase_lsu_aba"/>
</dbReference>
<reference evidence="10" key="1">
    <citation type="journal article" date="2020" name="mSystems">
        <title>Genome- and Community-Level Interaction Insights into Carbon Utilization and Element Cycling Functions of Hydrothermarchaeota in Hydrothermal Sediment.</title>
        <authorList>
            <person name="Zhou Z."/>
            <person name="Liu Y."/>
            <person name="Xu W."/>
            <person name="Pan J."/>
            <person name="Luo Z.H."/>
            <person name="Li M."/>
        </authorList>
    </citation>
    <scope>NUCLEOTIDE SEQUENCE [LARGE SCALE GENOMIC DNA]</scope>
    <source>
        <strain evidence="10">HyVt-501</strain>
    </source>
</reference>
<dbReference type="Gene3D" id="3.30.499.10">
    <property type="entry name" value="Aconitase, domain 3"/>
    <property type="match status" value="2"/>
</dbReference>
<dbReference type="Pfam" id="PF00330">
    <property type="entry name" value="Aconitase"/>
    <property type="match status" value="1"/>
</dbReference>
<evidence type="ECO:0000256" key="5">
    <source>
        <dbReference type="ARBA" id="ARBA00023014"/>
    </source>
</evidence>
<feature type="binding site" evidence="8">
    <location>
        <position position="364"/>
    </location>
    <ligand>
        <name>[4Fe-4S] cluster</name>
        <dbReference type="ChEBI" id="CHEBI:49883"/>
    </ligand>
</feature>
<dbReference type="NCBIfam" id="NF001614">
    <property type="entry name" value="PRK00402.1"/>
    <property type="match status" value="1"/>
</dbReference>
<keyword evidence="3 8" id="KW-0479">Metal-binding</keyword>
<dbReference type="UniPathway" id="UPA00048">
    <property type="reaction ID" value="UER00071"/>
</dbReference>
<evidence type="ECO:0000256" key="1">
    <source>
        <dbReference type="ARBA" id="ARBA00022430"/>
    </source>
</evidence>